<name>A0ABN7A8J6_9HEMI</name>
<gene>
    <name evidence="2" type="ORF">NTJ_00364</name>
</gene>
<dbReference type="PANTHER" id="PTHR46331">
    <property type="entry name" value="VALACYCLOVIR HYDROLASE"/>
    <property type="match status" value="1"/>
</dbReference>
<sequence length="268" mass="30630">MNVFRVFRRCASTIFKENVIKIDNHPINYLKVGEGEHNLICLPGALGTIWSDFKPQIEGLDKSKFTVVALDPIGYGKSRPPSRKFDVKFYHKDAEISSKLMETLNIKKYSILGWSDGGISALIQAAAHPERINKLAIWGSNAYITKDDMTHYEAIRDTSKWSEKMRSPLEIVYGADNLRDMMIDWYNALDKIYKQGGDICKNDVKKISSPVLILHGDKDPVVPGEHPLYLKDNLKNARLHRFPDGKHNIHLRYAKEFNDIVTKFLLEA</sequence>
<protein>
    <submittedName>
        <fullName evidence="2">Valacyclovir hydrolase-like</fullName>
    </submittedName>
</protein>
<dbReference type="PRINTS" id="PR00111">
    <property type="entry name" value="ABHYDROLASE"/>
</dbReference>
<keyword evidence="3" id="KW-1185">Reference proteome</keyword>
<feature type="domain" description="AB hydrolase-1" evidence="1">
    <location>
        <begin position="191"/>
        <end position="251"/>
    </location>
</feature>
<dbReference type="SUPFAM" id="SSF53474">
    <property type="entry name" value="alpha/beta-Hydrolases"/>
    <property type="match status" value="1"/>
</dbReference>
<evidence type="ECO:0000313" key="2">
    <source>
        <dbReference type="EMBL" id="BES87557.1"/>
    </source>
</evidence>
<dbReference type="InterPro" id="IPR029058">
    <property type="entry name" value="AB_hydrolase_fold"/>
</dbReference>
<dbReference type="PANTHER" id="PTHR46331:SF2">
    <property type="entry name" value="VALACYCLOVIR HYDROLASE"/>
    <property type="match status" value="1"/>
</dbReference>
<dbReference type="Pfam" id="PF00561">
    <property type="entry name" value="Abhydrolase_1"/>
    <property type="match status" value="2"/>
</dbReference>
<dbReference type="EMBL" id="AP028909">
    <property type="protein sequence ID" value="BES87557.1"/>
    <property type="molecule type" value="Genomic_DNA"/>
</dbReference>
<evidence type="ECO:0000259" key="1">
    <source>
        <dbReference type="Pfam" id="PF00561"/>
    </source>
</evidence>
<dbReference type="InterPro" id="IPR000073">
    <property type="entry name" value="AB_hydrolase_1"/>
</dbReference>
<dbReference type="Gene3D" id="3.40.50.1820">
    <property type="entry name" value="alpha/beta hydrolase"/>
    <property type="match status" value="1"/>
</dbReference>
<reference evidence="2 3" key="1">
    <citation type="submission" date="2023-09" db="EMBL/GenBank/DDBJ databases">
        <title>Nesidiocoris tenuis whole genome shotgun sequence.</title>
        <authorList>
            <person name="Shibata T."/>
            <person name="Shimoda M."/>
            <person name="Kobayashi T."/>
            <person name="Uehara T."/>
        </authorList>
    </citation>
    <scope>NUCLEOTIDE SEQUENCE [LARGE SCALE GENOMIC DNA]</scope>
    <source>
        <strain evidence="2 3">Japan</strain>
    </source>
</reference>
<accession>A0ABN7A8J6</accession>
<organism evidence="2 3">
    <name type="scientific">Nesidiocoris tenuis</name>
    <dbReference type="NCBI Taxonomy" id="355587"/>
    <lineage>
        <taxon>Eukaryota</taxon>
        <taxon>Metazoa</taxon>
        <taxon>Ecdysozoa</taxon>
        <taxon>Arthropoda</taxon>
        <taxon>Hexapoda</taxon>
        <taxon>Insecta</taxon>
        <taxon>Pterygota</taxon>
        <taxon>Neoptera</taxon>
        <taxon>Paraneoptera</taxon>
        <taxon>Hemiptera</taxon>
        <taxon>Heteroptera</taxon>
        <taxon>Panheteroptera</taxon>
        <taxon>Cimicomorpha</taxon>
        <taxon>Miridae</taxon>
        <taxon>Dicyphina</taxon>
        <taxon>Nesidiocoris</taxon>
    </lineage>
</organism>
<proteinExistence type="predicted"/>
<feature type="domain" description="AB hydrolase-1" evidence="1">
    <location>
        <begin position="39"/>
        <end position="149"/>
    </location>
</feature>
<dbReference type="Proteomes" id="UP001307889">
    <property type="component" value="Chromosome 1"/>
</dbReference>
<evidence type="ECO:0000313" key="3">
    <source>
        <dbReference type="Proteomes" id="UP001307889"/>
    </source>
</evidence>